<dbReference type="FunFam" id="2.60.260.20:FF:000004">
    <property type="entry name" value="Molecular chaperone DnaJ"/>
    <property type="match status" value="1"/>
</dbReference>
<comment type="domain">
    <text evidence="14">The J domain is necessary and sufficient to stimulate DnaK ATPase activity. Zinc center 1 plays an important role in the autonomous, DnaK-independent chaperone activity of DnaJ. Zinc center 2 is essential for interaction with DnaK and for DnaJ activity.</text>
</comment>
<dbReference type="HAMAP" id="MF_01152">
    <property type="entry name" value="DnaJ"/>
    <property type="match status" value="1"/>
</dbReference>
<dbReference type="InterPro" id="IPR001305">
    <property type="entry name" value="HSP_DnaJ_Cys-rich_dom"/>
</dbReference>
<feature type="binding site" evidence="14">
    <location>
        <position position="201"/>
    </location>
    <ligand>
        <name>Zn(2+)</name>
        <dbReference type="ChEBI" id="CHEBI:29105"/>
        <label>1</label>
    </ligand>
</feature>
<reference evidence="18" key="1">
    <citation type="submission" date="2018-10" db="EMBL/GenBank/DDBJ databases">
        <title>Acidithiobacillus sulfuriphilus sp. nov.: an extremely acidophilic sulfur-oxidizing chemolithotroph isolated from a neutral pH environment.</title>
        <authorList>
            <person name="Falagan C."/>
            <person name="Moya-Beltran A."/>
            <person name="Quatrini R."/>
            <person name="Johnson D.B."/>
        </authorList>
    </citation>
    <scope>NUCLEOTIDE SEQUENCE [LARGE SCALE GENOMIC DNA]</scope>
    <source>
        <strain evidence="18">CJ-2</strain>
    </source>
</reference>
<comment type="subunit">
    <text evidence="2 14">Homodimer.</text>
</comment>
<keyword evidence="7 14" id="KW-0863">Zinc-finger</keyword>
<dbReference type="InterPro" id="IPR036410">
    <property type="entry name" value="HSP_DnaJ_Cys-rich_dom_sf"/>
</dbReference>
<feature type="repeat" description="CXXCXGXG motif" evidence="14">
    <location>
        <begin position="198"/>
        <end position="205"/>
    </location>
</feature>
<evidence type="ECO:0000256" key="11">
    <source>
        <dbReference type="ARBA" id="ARBA00053423"/>
    </source>
</evidence>
<dbReference type="RefSeq" id="WP_123104301.1">
    <property type="nucleotide sequence ID" value="NZ_CP127527.1"/>
</dbReference>
<protein>
    <recommendedName>
        <fullName evidence="13 14">Chaperone protein DnaJ</fullName>
    </recommendedName>
</protein>
<evidence type="ECO:0000256" key="12">
    <source>
        <dbReference type="ARBA" id="ARBA00061004"/>
    </source>
</evidence>
<dbReference type="CDD" id="cd06257">
    <property type="entry name" value="DnaJ"/>
    <property type="match status" value="1"/>
</dbReference>
<feature type="binding site" evidence="14">
    <location>
        <position position="145"/>
    </location>
    <ligand>
        <name>Zn(2+)</name>
        <dbReference type="ChEBI" id="CHEBI:29105"/>
        <label>1</label>
    </ligand>
</feature>
<dbReference type="Gene3D" id="2.10.230.10">
    <property type="entry name" value="Heat shock protein DnaJ, cysteine-rich domain"/>
    <property type="match status" value="1"/>
</dbReference>
<comment type="function">
    <text evidence="11 14">Participates actively in the response to hyperosmotic and heat shock by preventing the aggregation of stress-denatured proteins and by disaggregating proteins, also in an autonomous, DnaK-independent fashion. Unfolded proteins bind initially to DnaJ; upon interaction with the DnaJ-bound protein, DnaK hydrolyzes its bound ATP, resulting in the formation of a stable complex. GrpE releases ADP from DnaK; ATP binding to DnaK triggers the release of the substrate protein, thus completing the reaction cycle. Several rounds of ATP-dependent interactions between DnaJ, DnaK and GrpE are required for fully efficient folding. Also involved, together with DnaK and GrpE, in the DNA replication of plasmids through activation of initiation proteins.</text>
</comment>
<dbReference type="GO" id="GO:0006260">
    <property type="term" value="P:DNA replication"/>
    <property type="evidence" value="ECO:0007669"/>
    <property type="project" value="UniProtKB-KW"/>
</dbReference>
<dbReference type="OrthoDB" id="5289347at2"/>
<proteinExistence type="inferred from homology"/>
<dbReference type="GO" id="GO:0042026">
    <property type="term" value="P:protein refolding"/>
    <property type="evidence" value="ECO:0007669"/>
    <property type="project" value="TreeGrafter"/>
</dbReference>
<keyword evidence="8 14" id="KW-0862">Zinc</keyword>
<dbReference type="CDD" id="cd10719">
    <property type="entry name" value="DnaJ_zf"/>
    <property type="match status" value="1"/>
</dbReference>
<evidence type="ECO:0000256" key="9">
    <source>
        <dbReference type="ARBA" id="ARBA00023016"/>
    </source>
</evidence>
<evidence type="ECO:0000256" key="3">
    <source>
        <dbReference type="ARBA" id="ARBA00022490"/>
    </source>
</evidence>
<comment type="subcellular location">
    <subcellularLocation>
        <location evidence="1 14">Cytoplasm</location>
    </subcellularLocation>
</comment>
<dbReference type="GO" id="GO:0005524">
    <property type="term" value="F:ATP binding"/>
    <property type="evidence" value="ECO:0007669"/>
    <property type="project" value="InterPro"/>
</dbReference>
<evidence type="ECO:0000256" key="6">
    <source>
        <dbReference type="ARBA" id="ARBA00022737"/>
    </source>
</evidence>
<dbReference type="PANTHER" id="PTHR43096">
    <property type="entry name" value="DNAJ HOMOLOG 1, MITOCHONDRIAL-RELATED"/>
    <property type="match status" value="1"/>
</dbReference>
<evidence type="ECO:0000256" key="13">
    <source>
        <dbReference type="ARBA" id="ARBA00067609"/>
    </source>
</evidence>
<dbReference type="SUPFAM" id="SSF57938">
    <property type="entry name" value="DnaJ/Hsp40 cysteine-rich domain"/>
    <property type="match status" value="1"/>
</dbReference>
<keyword evidence="10 14" id="KW-0143">Chaperone</keyword>
<accession>A0A3M8QWY3</accession>
<comment type="cofactor">
    <cofactor evidence="14">
        <name>Zn(2+)</name>
        <dbReference type="ChEBI" id="CHEBI:29105"/>
    </cofactor>
    <text evidence="14">Binds 2 Zn(2+) ions per monomer.</text>
</comment>
<dbReference type="Gene3D" id="2.60.260.20">
    <property type="entry name" value="Urease metallochaperone UreE, N-terminal domain"/>
    <property type="match status" value="2"/>
</dbReference>
<feature type="binding site" evidence="14">
    <location>
        <position position="162"/>
    </location>
    <ligand>
        <name>Zn(2+)</name>
        <dbReference type="ChEBI" id="CHEBI:29105"/>
        <label>2</label>
    </ligand>
</feature>
<keyword evidence="6 14" id="KW-0677">Repeat</keyword>
<dbReference type="Gene3D" id="1.10.287.110">
    <property type="entry name" value="DnaJ domain"/>
    <property type="match status" value="1"/>
</dbReference>
<keyword evidence="5 14" id="KW-0479">Metal-binding</keyword>
<keyword evidence="9 14" id="KW-0346">Stress response</keyword>
<organism evidence="18">
    <name type="scientific">Acidithiobacillus sulfuriphilus</name>
    <dbReference type="NCBI Taxonomy" id="1867749"/>
    <lineage>
        <taxon>Bacteria</taxon>
        <taxon>Pseudomonadati</taxon>
        <taxon>Pseudomonadota</taxon>
        <taxon>Acidithiobacillia</taxon>
        <taxon>Acidithiobacillales</taxon>
        <taxon>Acidithiobacillaceae</taxon>
        <taxon>Acidithiobacillus</taxon>
    </lineage>
</organism>
<feature type="repeat" description="CXXCXGXG motif" evidence="14">
    <location>
        <begin position="184"/>
        <end position="191"/>
    </location>
</feature>
<feature type="repeat" description="CXXCXGXG motif" evidence="14">
    <location>
        <begin position="162"/>
        <end position="169"/>
    </location>
</feature>
<evidence type="ECO:0000259" key="16">
    <source>
        <dbReference type="PROSITE" id="PS50076"/>
    </source>
</evidence>
<evidence type="ECO:0000256" key="14">
    <source>
        <dbReference type="HAMAP-Rule" id="MF_01152"/>
    </source>
</evidence>
<dbReference type="PRINTS" id="PR00625">
    <property type="entry name" value="JDOMAIN"/>
</dbReference>
<dbReference type="GO" id="GO:0009408">
    <property type="term" value="P:response to heat"/>
    <property type="evidence" value="ECO:0007669"/>
    <property type="project" value="InterPro"/>
</dbReference>
<dbReference type="EMBL" id="RIZI01000173">
    <property type="protein sequence ID" value="RNF60757.1"/>
    <property type="molecule type" value="Genomic_DNA"/>
</dbReference>
<dbReference type="InterPro" id="IPR008971">
    <property type="entry name" value="HSP40/DnaJ_pept-bd"/>
</dbReference>
<dbReference type="InterPro" id="IPR018253">
    <property type="entry name" value="DnaJ_domain_CS"/>
</dbReference>
<feature type="domain" description="CR-type" evidence="17">
    <location>
        <begin position="132"/>
        <end position="210"/>
    </location>
</feature>
<dbReference type="InterPro" id="IPR036869">
    <property type="entry name" value="J_dom_sf"/>
</dbReference>
<evidence type="ECO:0000256" key="5">
    <source>
        <dbReference type="ARBA" id="ARBA00022723"/>
    </source>
</evidence>
<keyword evidence="4 14" id="KW-0235">DNA replication</keyword>
<keyword evidence="3 14" id="KW-0963">Cytoplasm</keyword>
<dbReference type="NCBIfam" id="NF008035">
    <property type="entry name" value="PRK10767.1"/>
    <property type="match status" value="1"/>
</dbReference>
<dbReference type="GO" id="GO:0008270">
    <property type="term" value="F:zinc ion binding"/>
    <property type="evidence" value="ECO:0007669"/>
    <property type="project" value="UniProtKB-UniRule"/>
</dbReference>
<feature type="binding site" evidence="14">
    <location>
        <position position="148"/>
    </location>
    <ligand>
        <name>Zn(2+)</name>
        <dbReference type="ChEBI" id="CHEBI:29105"/>
        <label>1</label>
    </ligand>
</feature>
<dbReference type="FunFam" id="2.10.230.10:FF:000002">
    <property type="entry name" value="Molecular chaperone DnaJ"/>
    <property type="match status" value="1"/>
</dbReference>
<feature type="binding site" evidence="14">
    <location>
        <position position="187"/>
    </location>
    <ligand>
        <name>Zn(2+)</name>
        <dbReference type="ChEBI" id="CHEBI:29105"/>
        <label>2</label>
    </ligand>
</feature>
<evidence type="ECO:0000259" key="17">
    <source>
        <dbReference type="PROSITE" id="PS51188"/>
    </source>
</evidence>
<dbReference type="AlphaFoldDB" id="A0A3M8QWY3"/>
<comment type="caution">
    <text evidence="18">The sequence shown here is derived from an EMBL/GenBank/DDBJ whole genome shotgun (WGS) entry which is preliminary data.</text>
</comment>
<dbReference type="PROSITE" id="PS50076">
    <property type="entry name" value="DNAJ_2"/>
    <property type="match status" value="1"/>
</dbReference>
<evidence type="ECO:0000256" key="4">
    <source>
        <dbReference type="ARBA" id="ARBA00022705"/>
    </source>
</evidence>
<dbReference type="CDD" id="cd10747">
    <property type="entry name" value="DnaJ_C"/>
    <property type="match status" value="1"/>
</dbReference>
<dbReference type="InterPro" id="IPR001623">
    <property type="entry name" value="DnaJ_domain"/>
</dbReference>
<evidence type="ECO:0000313" key="18">
    <source>
        <dbReference type="EMBL" id="RNF60757.1"/>
    </source>
</evidence>
<dbReference type="PROSITE" id="PS51188">
    <property type="entry name" value="ZF_CR"/>
    <property type="match status" value="1"/>
</dbReference>
<sequence length="374" mass="40342">MAKRDYYEILEITRTASDEEIKKSYRRLAMRYHPDRNNGDAEAEERFKEISEAYEVLADAEKRQAYDQFGHAGVGAGGGGGGAGFSGFGGFGDVFGDLFEQAFGRGFGGQQAARGTDLRYDLDLTLEEAAVGKEVTIQIPGSALCEVCHGSGAAPGSSSETCAACGGRGQVRMMQGFFSVTRTCPTCGGSGKVVTNPCAACQGHGRVRKMRELVVKVPAGVDTGDRIRLSGEGDAGERGAPAGDLYIQIRVKPHPLFEREGDDLHCEVPVSFARVALGGEMEVPTLTGRAKVQIAPGTQSGNVFRLRGKGIKGVRSKVAGDLYCRIAVEVPVKLSARQKELLEEFEQDAGNAEQHPQQHRWWDKVKDFVERMGF</sequence>
<dbReference type="Pfam" id="PF00684">
    <property type="entry name" value="DnaJ_CXXCXGXG"/>
    <property type="match status" value="1"/>
</dbReference>
<gene>
    <name evidence="14 18" type="primary">dnaJ</name>
    <name evidence="18" type="ORF">EC580_09075</name>
</gene>
<comment type="similarity">
    <text evidence="12 14">Belongs to the DnaJ family.</text>
</comment>
<feature type="zinc finger region" description="CR-type" evidence="15">
    <location>
        <begin position="132"/>
        <end position="210"/>
    </location>
</feature>
<dbReference type="SUPFAM" id="SSF46565">
    <property type="entry name" value="Chaperone J-domain"/>
    <property type="match status" value="1"/>
</dbReference>
<feature type="binding site" evidence="14">
    <location>
        <position position="165"/>
    </location>
    <ligand>
        <name>Zn(2+)</name>
        <dbReference type="ChEBI" id="CHEBI:29105"/>
        <label>2</label>
    </ligand>
</feature>
<dbReference type="FunFam" id="1.10.287.110:FF:000034">
    <property type="entry name" value="Chaperone protein DnaJ"/>
    <property type="match status" value="1"/>
</dbReference>
<dbReference type="Pfam" id="PF00226">
    <property type="entry name" value="DnaJ"/>
    <property type="match status" value="1"/>
</dbReference>
<dbReference type="SUPFAM" id="SSF49493">
    <property type="entry name" value="HSP40/DnaJ peptide-binding domain"/>
    <property type="match status" value="2"/>
</dbReference>
<dbReference type="InterPro" id="IPR002939">
    <property type="entry name" value="DnaJ_C"/>
</dbReference>
<evidence type="ECO:0000256" key="10">
    <source>
        <dbReference type="ARBA" id="ARBA00023186"/>
    </source>
</evidence>
<dbReference type="Pfam" id="PF01556">
    <property type="entry name" value="DnaJ_C"/>
    <property type="match status" value="1"/>
</dbReference>
<dbReference type="SMART" id="SM00271">
    <property type="entry name" value="DnaJ"/>
    <property type="match status" value="1"/>
</dbReference>
<evidence type="ECO:0000256" key="15">
    <source>
        <dbReference type="PROSITE-ProRule" id="PRU00546"/>
    </source>
</evidence>
<feature type="binding site" evidence="14">
    <location>
        <position position="184"/>
    </location>
    <ligand>
        <name>Zn(2+)</name>
        <dbReference type="ChEBI" id="CHEBI:29105"/>
        <label>2</label>
    </ligand>
</feature>
<feature type="domain" description="J" evidence="16">
    <location>
        <begin position="5"/>
        <end position="70"/>
    </location>
</feature>
<evidence type="ECO:0000256" key="8">
    <source>
        <dbReference type="ARBA" id="ARBA00022833"/>
    </source>
</evidence>
<evidence type="ECO:0000256" key="2">
    <source>
        <dbReference type="ARBA" id="ARBA00011738"/>
    </source>
</evidence>
<dbReference type="PROSITE" id="PS00636">
    <property type="entry name" value="DNAJ_1"/>
    <property type="match status" value="1"/>
</dbReference>
<dbReference type="GO" id="GO:0031072">
    <property type="term" value="F:heat shock protein binding"/>
    <property type="evidence" value="ECO:0007669"/>
    <property type="project" value="InterPro"/>
</dbReference>
<dbReference type="GO" id="GO:0005737">
    <property type="term" value="C:cytoplasm"/>
    <property type="evidence" value="ECO:0007669"/>
    <property type="project" value="UniProtKB-SubCell"/>
</dbReference>
<feature type="repeat" description="CXXCXGXG motif" evidence="14">
    <location>
        <begin position="145"/>
        <end position="152"/>
    </location>
</feature>
<evidence type="ECO:0000256" key="1">
    <source>
        <dbReference type="ARBA" id="ARBA00004496"/>
    </source>
</evidence>
<dbReference type="GO" id="GO:0051082">
    <property type="term" value="F:unfolded protein binding"/>
    <property type="evidence" value="ECO:0007669"/>
    <property type="project" value="UniProtKB-UniRule"/>
</dbReference>
<feature type="binding site" evidence="14">
    <location>
        <position position="198"/>
    </location>
    <ligand>
        <name>Zn(2+)</name>
        <dbReference type="ChEBI" id="CHEBI:29105"/>
        <label>1</label>
    </ligand>
</feature>
<dbReference type="PANTHER" id="PTHR43096:SF48">
    <property type="entry name" value="CHAPERONE PROTEIN DNAJ"/>
    <property type="match status" value="1"/>
</dbReference>
<dbReference type="NCBIfam" id="TIGR02349">
    <property type="entry name" value="DnaJ_bact"/>
    <property type="match status" value="1"/>
</dbReference>
<name>A0A3M8QWY3_9PROT</name>
<dbReference type="InterPro" id="IPR012724">
    <property type="entry name" value="DnaJ"/>
</dbReference>
<evidence type="ECO:0000256" key="7">
    <source>
        <dbReference type="ARBA" id="ARBA00022771"/>
    </source>
</evidence>